<evidence type="ECO:0000256" key="5">
    <source>
        <dbReference type="SAM" id="Phobius"/>
    </source>
</evidence>
<evidence type="ECO:0000313" key="8">
    <source>
        <dbReference type="Proteomes" id="UP000285146"/>
    </source>
</evidence>
<comment type="caution">
    <text evidence="7">The sequence shown here is derived from an EMBL/GenBank/DDBJ whole genome shotgun (WGS) entry which is preliminary data.</text>
</comment>
<dbReference type="AlphaFoldDB" id="A0A423XJM5"/>
<dbReference type="Proteomes" id="UP000285146">
    <property type="component" value="Unassembled WGS sequence"/>
</dbReference>
<comment type="subcellular location">
    <subcellularLocation>
        <location evidence="1">Membrane</location>
        <topology evidence="1">Multi-pass membrane protein</topology>
    </subcellularLocation>
</comment>
<accession>A0A423XJM5</accession>
<dbReference type="Pfam" id="PF01284">
    <property type="entry name" value="MARVEL"/>
    <property type="match status" value="1"/>
</dbReference>
<sequence length="175" mass="19240">MLSPTILGLSVLQFAMAIAVLVLSISLLKNKGFITWSATWYYRRTTILLAILRYCVFLGVYGILAALITIASLFVSVISTLIPLLLQVTGALLFLAGGIVLALQHKKFTVWSYDAVTYTLKLVGYSDRFAENTGKVCKKCIADEVLLFALVPLSLGLAACAFLRRRSLRQSATDW</sequence>
<evidence type="ECO:0000259" key="6">
    <source>
        <dbReference type="Pfam" id="PF01284"/>
    </source>
</evidence>
<gene>
    <name evidence="7" type="ORF">VPNG_01727</name>
</gene>
<feature type="transmembrane region" description="Helical" evidence="5">
    <location>
        <begin position="81"/>
        <end position="103"/>
    </location>
</feature>
<protein>
    <recommendedName>
        <fullName evidence="6">MARVEL domain-containing protein</fullName>
    </recommendedName>
</protein>
<name>A0A423XJM5_9PEZI</name>
<feature type="transmembrane region" description="Helical" evidence="5">
    <location>
        <begin position="6"/>
        <end position="28"/>
    </location>
</feature>
<keyword evidence="8" id="KW-1185">Reference proteome</keyword>
<keyword evidence="3 5" id="KW-1133">Transmembrane helix</keyword>
<dbReference type="GO" id="GO:0016020">
    <property type="term" value="C:membrane"/>
    <property type="evidence" value="ECO:0007669"/>
    <property type="project" value="UniProtKB-SubCell"/>
</dbReference>
<dbReference type="InterPro" id="IPR008253">
    <property type="entry name" value="Marvel"/>
</dbReference>
<evidence type="ECO:0000313" key="7">
    <source>
        <dbReference type="EMBL" id="ROW16638.1"/>
    </source>
</evidence>
<keyword evidence="4 5" id="KW-0472">Membrane</keyword>
<keyword evidence="2 5" id="KW-0812">Transmembrane</keyword>
<feature type="transmembrane region" description="Helical" evidence="5">
    <location>
        <begin position="48"/>
        <end position="75"/>
    </location>
</feature>
<dbReference type="OrthoDB" id="2017497at2759"/>
<dbReference type="InParanoid" id="A0A423XJM5"/>
<feature type="domain" description="MARVEL" evidence="6">
    <location>
        <begin position="7"/>
        <end position="155"/>
    </location>
</feature>
<evidence type="ECO:0000256" key="1">
    <source>
        <dbReference type="ARBA" id="ARBA00004141"/>
    </source>
</evidence>
<proteinExistence type="predicted"/>
<dbReference type="STRING" id="1230097.A0A423XJM5"/>
<evidence type="ECO:0000256" key="2">
    <source>
        <dbReference type="ARBA" id="ARBA00022692"/>
    </source>
</evidence>
<feature type="transmembrane region" description="Helical" evidence="5">
    <location>
        <begin position="145"/>
        <end position="164"/>
    </location>
</feature>
<evidence type="ECO:0000256" key="4">
    <source>
        <dbReference type="ARBA" id="ARBA00023136"/>
    </source>
</evidence>
<dbReference type="EMBL" id="LKEB01000004">
    <property type="protein sequence ID" value="ROW16638.1"/>
    <property type="molecule type" value="Genomic_DNA"/>
</dbReference>
<evidence type="ECO:0000256" key="3">
    <source>
        <dbReference type="ARBA" id="ARBA00022989"/>
    </source>
</evidence>
<reference evidence="7 8" key="1">
    <citation type="submission" date="2015-09" db="EMBL/GenBank/DDBJ databases">
        <title>Host preference determinants of Valsa canker pathogens revealed by comparative genomics.</title>
        <authorList>
            <person name="Yin Z."/>
            <person name="Huang L."/>
        </authorList>
    </citation>
    <scope>NUCLEOTIDE SEQUENCE [LARGE SCALE GENOMIC DNA]</scope>
    <source>
        <strain evidence="7 8">SXYLt</strain>
    </source>
</reference>
<organism evidence="7 8">
    <name type="scientific">Cytospora leucostoma</name>
    <dbReference type="NCBI Taxonomy" id="1230097"/>
    <lineage>
        <taxon>Eukaryota</taxon>
        <taxon>Fungi</taxon>
        <taxon>Dikarya</taxon>
        <taxon>Ascomycota</taxon>
        <taxon>Pezizomycotina</taxon>
        <taxon>Sordariomycetes</taxon>
        <taxon>Sordariomycetidae</taxon>
        <taxon>Diaporthales</taxon>
        <taxon>Cytosporaceae</taxon>
        <taxon>Cytospora</taxon>
    </lineage>
</organism>